<protein>
    <submittedName>
        <fullName evidence="1">3378_t:CDS:1</fullName>
    </submittedName>
</protein>
<dbReference type="Proteomes" id="UP000789572">
    <property type="component" value="Unassembled WGS sequence"/>
</dbReference>
<evidence type="ECO:0000313" key="2">
    <source>
        <dbReference type="Proteomes" id="UP000789572"/>
    </source>
</evidence>
<comment type="caution">
    <text evidence="1">The sequence shown here is derived from an EMBL/GenBank/DDBJ whole genome shotgun (WGS) entry which is preliminary data.</text>
</comment>
<dbReference type="AlphaFoldDB" id="A0A9N9H8Q5"/>
<evidence type="ECO:0000313" key="1">
    <source>
        <dbReference type="EMBL" id="CAG8655506.1"/>
    </source>
</evidence>
<reference evidence="1" key="1">
    <citation type="submission" date="2021-06" db="EMBL/GenBank/DDBJ databases">
        <authorList>
            <person name="Kallberg Y."/>
            <person name="Tangrot J."/>
            <person name="Rosling A."/>
        </authorList>
    </citation>
    <scope>NUCLEOTIDE SEQUENCE</scope>
    <source>
        <strain evidence="1">IA702</strain>
    </source>
</reference>
<feature type="non-terminal residue" evidence="1">
    <location>
        <position position="62"/>
    </location>
</feature>
<keyword evidence="2" id="KW-1185">Reference proteome</keyword>
<proteinExistence type="predicted"/>
<sequence length="62" mass="6993">TLENILDLQLVEFGGLLKKESEAMIEKLEDKVGMGKSLLNKDEEINKRDYSATKELPALSKK</sequence>
<name>A0A9N9H8Q5_9GLOM</name>
<organism evidence="1 2">
    <name type="scientific">Paraglomus occultum</name>
    <dbReference type="NCBI Taxonomy" id="144539"/>
    <lineage>
        <taxon>Eukaryota</taxon>
        <taxon>Fungi</taxon>
        <taxon>Fungi incertae sedis</taxon>
        <taxon>Mucoromycota</taxon>
        <taxon>Glomeromycotina</taxon>
        <taxon>Glomeromycetes</taxon>
        <taxon>Paraglomerales</taxon>
        <taxon>Paraglomeraceae</taxon>
        <taxon>Paraglomus</taxon>
    </lineage>
</organism>
<dbReference type="EMBL" id="CAJVPJ010004771">
    <property type="protein sequence ID" value="CAG8655506.1"/>
    <property type="molecule type" value="Genomic_DNA"/>
</dbReference>
<gene>
    <name evidence="1" type="ORF">POCULU_LOCUS10181</name>
</gene>
<accession>A0A9N9H8Q5</accession>